<organism evidence="2 3">
    <name type="scientific">Trichostrongylus colubriformis</name>
    <name type="common">Black scour worm</name>
    <dbReference type="NCBI Taxonomy" id="6319"/>
    <lineage>
        <taxon>Eukaryota</taxon>
        <taxon>Metazoa</taxon>
        <taxon>Ecdysozoa</taxon>
        <taxon>Nematoda</taxon>
        <taxon>Chromadorea</taxon>
        <taxon>Rhabditida</taxon>
        <taxon>Rhabditina</taxon>
        <taxon>Rhabditomorpha</taxon>
        <taxon>Strongyloidea</taxon>
        <taxon>Trichostrongylidae</taxon>
        <taxon>Trichostrongylus</taxon>
    </lineage>
</organism>
<comment type="caution">
    <text evidence="2">The sequence shown here is derived from an EMBL/GenBank/DDBJ whole genome shotgun (WGS) entry which is preliminary data.</text>
</comment>
<accession>A0AAN8G629</accession>
<evidence type="ECO:0000256" key="1">
    <source>
        <dbReference type="SAM" id="MobiDB-lite"/>
    </source>
</evidence>
<dbReference type="EMBL" id="WIXE01000297">
    <property type="protein sequence ID" value="KAK5986720.1"/>
    <property type="molecule type" value="Genomic_DNA"/>
</dbReference>
<evidence type="ECO:0000313" key="2">
    <source>
        <dbReference type="EMBL" id="KAK5986720.1"/>
    </source>
</evidence>
<feature type="region of interest" description="Disordered" evidence="1">
    <location>
        <begin position="1"/>
        <end position="20"/>
    </location>
</feature>
<reference evidence="2 3" key="1">
    <citation type="submission" date="2019-10" db="EMBL/GenBank/DDBJ databases">
        <title>Assembly and Annotation for the nematode Trichostrongylus colubriformis.</title>
        <authorList>
            <person name="Martin J."/>
        </authorList>
    </citation>
    <scope>NUCLEOTIDE SEQUENCE [LARGE SCALE GENOMIC DNA]</scope>
    <source>
        <strain evidence="2">G859</strain>
        <tissue evidence="2">Whole worm</tissue>
    </source>
</reference>
<dbReference type="Proteomes" id="UP001331761">
    <property type="component" value="Unassembled WGS sequence"/>
</dbReference>
<feature type="non-terminal residue" evidence="2">
    <location>
        <position position="153"/>
    </location>
</feature>
<protein>
    <submittedName>
        <fullName evidence="2">Uncharacterized protein</fullName>
    </submittedName>
</protein>
<keyword evidence="3" id="KW-1185">Reference proteome</keyword>
<feature type="compositionally biased region" description="Polar residues" evidence="1">
    <location>
        <begin position="1"/>
        <end position="13"/>
    </location>
</feature>
<proteinExistence type="predicted"/>
<evidence type="ECO:0000313" key="3">
    <source>
        <dbReference type="Proteomes" id="UP001331761"/>
    </source>
</evidence>
<name>A0AAN8G629_TRICO</name>
<sequence length="153" mass="17653">MVSRTNRSGTSNVRGFWQASVAEEERARKEAVRTTSAKPYSFPRWRSTDALSASLVVSNSVDVPKDSRIPEQRLQKMKETERLAEIHKAQIHEQVASPPKLRKGKSLDSLVLQVDHQPWYDRDKIRESVCRESIGNISEARERFESQDFNRNK</sequence>
<gene>
    <name evidence="2" type="ORF">GCK32_018667</name>
</gene>
<dbReference type="AlphaFoldDB" id="A0AAN8G629"/>